<keyword evidence="4" id="KW-1015">Disulfide bond</keyword>
<feature type="non-terminal residue" evidence="6">
    <location>
        <position position="1"/>
    </location>
</feature>
<feature type="non-terminal residue" evidence="6">
    <location>
        <position position="120"/>
    </location>
</feature>
<dbReference type="SMART" id="SM00179">
    <property type="entry name" value="EGF_CA"/>
    <property type="match status" value="3"/>
</dbReference>
<dbReference type="SUPFAM" id="SSF57196">
    <property type="entry name" value="EGF/Laminin"/>
    <property type="match status" value="3"/>
</dbReference>
<dbReference type="EMBL" id="CACRXK020021444">
    <property type="protein sequence ID" value="CAB4035859.1"/>
    <property type="molecule type" value="Genomic_DNA"/>
</dbReference>
<protein>
    <submittedName>
        <fullName evidence="6">Fibrillin-2-like isoform X45</fullName>
    </submittedName>
</protein>
<dbReference type="AlphaFoldDB" id="A0A6S7LNR8"/>
<dbReference type="PROSITE" id="PS01187">
    <property type="entry name" value="EGF_CA"/>
    <property type="match status" value="1"/>
</dbReference>
<evidence type="ECO:0000313" key="7">
    <source>
        <dbReference type="Proteomes" id="UP001152795"/>
    </source>
</evidence>
<reference evidence="6" key="1">
    <citation type="submission" date="2020-04" db="EMBL/GenBank/DDBJ databases">
        <authorList>
            <person name="Alioto T."/>
            <person name="Alioto T."/>
            <person name="Gomez Garrido J."/>
        </authorList>
    </citation>
    <scope>NUCLEOTIDE SEQUENCE</scope>
    <source>
        <strain evidence="6">A484AB</strain>
    </source>
</reference>
<dbReference type="PROSITE" id="PS00010">
    <property type="entry name" value="ASX_HYDROXYL"/>
    <property type="match status" value="3"/>
</dbReference>
<dbReference type="PANTHER" id="PTHR24039:SF58">
    <property type="entry name" value="EGF-LIKE DOMAIN-CONTAINING PROTEIN"/>
    <property type="match status" value="1"/>
</dbReference>
<dbReference type="Gene3D" id="2.10.25.10">
    <property type="entry name" value="Laminin"/>
    <property type="match status" value="3"/>
</dbReference>
<dbReference type="InterPro" id="IPR000152">
    <property type="entry name" value="EGF-type_Asp/Asn_hydroxyl_site"/>
</dbReference>
<gene>
    <name evidence="6" type="ORF">PACLA_8A089228</name>
</gene>
<evidence type="ECO:0000256" key="5">
    <source>
        <dbReference type="PROSITE-ProRule" id="PRU00076"/>
    </source>
</evidence>
<dbReference type="InterPro" id="IPR018097">
    <property type="entry name" value="EGF_Ca-bd_CS"/>
</dbReference>
<dbReference type="InterPro" id="IPR001881">
    <property type="entry name" value="EGF-like_Ca-bd_dom"/>
</dbReference>
<dbReference type="Proteomes" id="UP001152795">
    <property type="component" value="Unassembled WGS sequence"/>
</dbReference>
<comment type="caution">
    <text evidence="5">Lacks conserved residue(s) required for the propagation of feature annotation.</text>
</comment>
<evidence type="ECO:0000256" key="4">
    <source>
        <dbReference type="ARBA" id="ARBA00023157"/>
    </source>
</evidence>
<dbReference type="FunFam" id="2.10.25.10:FF:000038">
    <property type="entry name" value="Fibrillin 2"/>
    <property type="match status" value="3"/>
</dbReference>
<keyword evidence="1 5" id="KW-0245">EGF-like domain</keyword>
<evidence type="ECO:0000256" key="2">
    <source>
        <dbReference type="ARBA" id="ARBA00022729"/>
    </source>
</evidence>
<sequence length="120" mass="12665">INECDNNPCHANATCGNTLGSYDCVCKTGFSGGGHNFCNDDDECTLGTDNCHVNASCQNKPGSFSCVCLPGFVGNGVSCQYDKECARTICHQHAICIDTIGSFRCECNEGFTGDGILSCQ</sequence>
<evidence type="ECO:0000313" key="6">
    <source>
        <dbReference type="EMBL" id="CAB4035859.1"/>
    </source>
</evidence>
<dbReference type="CDD" id="cd00054">
    <property type="entry name" value="EGF_CA"/>
    <property type="match status" value="3"/>
</dbReference>
<organism evidence="6 7">
    <name type="scientific">Paramuricea clavata</name>
    <name type="common">Red gorgonian</name>
    <name type="synonym">Violescent sea-whip</name>
    <dbReference type="NCBI Taxonomy" id="317549"/>
    <lineage>
        <taxon>Eukaryota</taxon>
        <taxon>Metazoa</taxon>
        <taxon>Cnidaria</taxon>
        <taxon>Anthozoa</taxon>
        <taxon>Octocorallia</taxon>
        <taxon>Malacalcyonacea</taxon>
        <taxon>Plexauridae</taxon>
        <taxon>Paramuricea</taxon>
    </lineage>
</organism>
<keyword evidence="3" id="KW-0677">Repeat</keyword>
<keyword evidence="2" id="KW-0732">Signal</keyword>
<dbReference type="GO" id="GO:0005509">
    <property type="term" value="F:calcium ion binding"/>
    <property type="evidence" value="ECO:0007669"/>
    <property type="project" value="InterPro"/>
</dbReference>
<name>A0A6S7LNR8_PARCT</name>
<dbReference type="OrthoDB" id="5977590at2759"/>
<evidence type="ECO:0000256" key="1">
    <source>
        <dbReference type="ARBA" id="ARBA00022536"/>
    </source>
</evidence>
<comment type="caution">
    <text evidence="6">The sequence shown here is derived from an EMBL/GenBank/DDBJ whole genome shotgun (WGS) entry which is preliminary data.</text>
</comment>
<keyword evidence="7" id="KW-1185">Reference proteome</keyword>
<dbReference type="PANTHER" id="PTHR24039">
    <property type="entry name" value="FIBRILLIN-RELATED"/>
    <property type="match status" value="1"/>
</dbReference>
<dbReference type="PROSITE" id="PS01186">
    <property type="entry name" value="EGF_2"/>
    <property type="match status" value="2"/>
</dbReference>
<dbReference type="PROSITE" id="PS50026">
    <property type="entry name" value="EGF_3"/>
    <property type="match status" value="3"/>
</dbReference>
<accession>A0A6S7LNR8</accession>
<dbReference type="InterPro" id="IPR000742">
    <property type="entry name" value="EGF"/>
</dbReference>
<evidence type="ECO:0000256" key="3">
    <source>
        <dbReference type="ARBA" id="ARBA00022737"/>
    </source>
</evidence>
<dbReference type="Pfam" id="PF12947">
    <property type="entry name" value="EGF_3"/>
    <property type="match status" value="3"/>
</dbReference>
<dbReference type="SMART" id="SM00181">
    <property type="entry name" value="EGF"/>
    <property type="match status" value="3"/>
</dbReference>
<proteinExistence type="predicted"/>
<dbReference type="InterPro" id="IPR024731">
    <property type="entry name" value="NELL2-like_EGF"/>
</dbReference>